<proteinExistence type="predicted"/>
<gene>
    <name evidence="2" type="ORF">H6G81_21935</name>
</gene>
<keyword evidence="3" id="KW-1185">Reference proteome</keyword>
<evidence type="ECO:0000256" key="1">
    <source>
        <dbReference type="SAM" id="Coils"/>
    </source>
</evidence>
<dbReference type="EMBL" id="JACJTA010000055">
    <property type="protein sequence ID" value="MBD2607115.1"/>
    <property type="molecule type" value="Genomic_DNA"/>
</dbReference>
<dbReference type="RefSeq" id="WP_029638402.1">
    <property type="nucleotide sequence ID" value="NZ_JACJTA010000055.1"/>
</dbReference>
<comment type="caution">
    <text evidence="2">The sequence shown here is derived from an EMBL/GenBank/DDBJ whole genome shotgun (WGS) entry which is preliminary data.</text>
</comment>
<organism evidence="2 3">
    <name type="scientific">Scytonema hofmannii FACHB-248</name>
    <dbReference type="NCBI Taxonomy" id="1842502"/>
    <lineage>
        <taxon>Bacteria</taxon>
        <taxon>Bacillati</taxon>
        <taxon>Cyanobacteriota</taxon>
        <taxon>Cyanophyceae</taxon>
        <taxon>Nostocales</taxon>
        <taxon>Scytonemataceae</taxon>
        <taxon>Scytonema</taxon>
    </lineage>
</organism>
<keyword evidence="1" id="KW-0175">Coiled coil</keyword>
<dbReference type="Proteomes" id="UP000660380">
    <property type="component" value="Unassembled WGS sequence"/>
</dbReference>
<feature type="coiled-coil region" evidence="1">
    <location>
        <begin position="1"/>
        <end position="63"/>
    </location>
</feature>
<evidence type="ECO:0000313" key="2">
    <source>
        <dbReference type="EMBL" id="MBD2607115.1"/>
    </source>
</evidence>
<evidence type="ECO:0000313" key="3">
    <source>
        <dbReference type="Proteomes" id="UP000660380"/>
    </source>
</evidence>
<reference evidence="2 3" key="1">
    <citation type="journal article" date="2020" name="ISME J.">
        <title>Comparative genomics reveals insights into cyanobacterial evolution and habitat adaptation.</title>
        <authorList>
            <person name="Chen M.Y."/>
            <person name="Teng W.K."/>
            <person name="Zhao L."/>
            <person name="Hu C.X."/>
            <person name="Zhou Y.K."/>
            <person name="Han B.P."/>
            <person name="Song L.R."/>
            <person name="Shu W.S."/>
        </authorList>
    </citation>
    <scope>NUCLEOTIDE SEQUENCE [LARGE SCALE GENOMIC DNA]</scope>
    <source>
        <strain evidence="2 3">FACHB-248</strain>
    </source>
</reference>
<protein>
    <submittedName>
        <fullName evidence="2">Uncharacterized protein</fullName>
    </submittedName>
</protein>
<accession>A0ABR8GVL8</accession>
<name>A0ABR8GVL8_9CYAN</name>
<sequence length="63" mass="7356">MEELKAKIKEYGRLAATLSRQAGEIPSYPKENRKQKQELLRQSIEASRECRELIQELKRLQAA</sequence>